<dbReference type="EMBL" id="CP049057">
    <property type="protein sequence ID" value="QIE60022.1"/>
    <property type="molecule type" value="Genomic_DNA"/>
</dbReference>
<keyword evidence="1" id="KW-0121">Carboxypeptidase</keyword>
<organism evidence="1 2">
    <name type="scientific">Rasiella rasia</name>
    <dbReference type="NCBI Taxonomy" id="2744027"/>
    <lineage>
        <taxon>Bacteria</taxon>
        <taxon>Pseudomonadati</taxon>
        <taxon>Bacteroidota</taxon>
        <taxon>Flavobacteriia</taxon>
        <taxon>Flavobacteriales</taxon>
        <taxon>Flavobacteriaceae</taxon>
        <taxon>Rasiella</taxon>
    </lineage>
</organism>
<dbReference type="Gene3D" id="2.60.40.1120">
    <property type="entry name" value="Carboxypeptidase-like, regulatory domain"/>
    <property type="match status" value="1"/>
</dbReference>
<dbReference type="Proteomes" id="UP000505306">
    <property type="component" value="Chromosome"/>
</dbReference>
<accession>A0A6G6GN91</accession>
<proteinExistence type="predicted"/>
<keyword evidence="2" id="KW-1185">Reference proteome</keyword>
<keyword evidence="1" id="KW-0378">Hydrolase</keyword>
<dbReference type="GO" id="GO:0004180">
    <property type="term" value="F:carboxypeptidase activity"/>
    <property type="evidence" value="ECO:0007669"/>
    <property type="project" value="UniProtKB-KW"/>
</dbReference>
<evidence type="ECO:0000313" key="1">
    <source>
        <dbReference type="EMBL" id="QIE60022.1"/>
    </source>
</evidence>
<name>A0A6G6GN91_9FLAO</name>
<reference evidence="1 2" key="1">
    <citation type="submission" date="2020-02" db="EMBL/GenBank/DDBJ databases">
        <title>Complete genome sequence of Flavobacteriaceae bacterium.</title>
        <authorList>
            <person name="Kim S.-J."/>
            <person name="Kim Y.-S."/>
            <person name="Kim K.-H."/>
        </authorList>
    </citation>
    <scope>NUCLEOTIDE SEQUENCE [LARGE SCALE GENOMIC DNA]</scope>
    <source>
        <strain evidence="1 2">RR4-40</strain>
    </source>
</reference>
<dbReference type="RefSeq" id="WP_164680034.1">
    <property type="nucleotide sequence ID" value="NZ_CP049057.1"/>
</dbReference>
<protein>
    <submittedName>
        <fullName evidence="1">Carboxypeptidase regulatory-like domain-containing protein</fullName>
    </submittedName>
</protein>
<keyword evidence="1" id="KW-0645">Protease</keyword>
<dbReference type="KEGG" id="mgel:G5B37_10735"/>
<dbReference type="Pfam" id="PF13620">
    <property type="entry name" value="CarboxypepD_reg"/>
    <property type="match status" value="1"/>
</dbReference>
<gene>
    <name evidence="1" type="ORF">G5B37_10735</name>
</gene>
<dbReference type="SUPFAM" id="SSF49452">
    <property type="entry name" value="Starch-binding domain-like"/>
    <property type="match status" value="1"/>
</dbReference>
<dbReference type="AlphaFoldDB" id="A0A6G6GN91"/>
<dbReference type="PROSITE" id="PS51257">
    <property type="entry name" value="PROKAR_LIPOPROTEIN"/>
    <property type="match status" value="1"/>
</dbReference>
<dbReference type="GO" id="GO:0030246">
    <property type="term" value="F:carbohydrate binding"/>
    <property type="evidence" value="ECO:0007669"/>
    <property type="project" value="InterPro"/>
</dbReference>
<sequence>MKRQQLLVQRTLQSLLKYGAFLLVIMMVVYACGDSEEQQETPFTEPTANLTAKTDGAIMGSVIAPNAEILIVATDSDKTFKGKTDDNGEFFITGLQEGTYEITISDEITDREETFEDVIIRIGEVTALGTVELALD</sequence>
<evidence type="ECO:0000313" key="2">
    <source>
        <dbReference type="Proteomes" id="UP000505306"/>
    </source>
</evidence>
<dbReference type="InterPro" id="IPR013784">
    <property type="entry name" value="Carb-bd-like_fold"/>
</dbReference>